<evidence type="ECO:0000259" key="3">
    <source>
        <dbReference type="Pfam" id="PF00483"/>
    </source>
</evidence>
<reference evidence="4" key="1">
    <citation type="submission" date="2009-08" db="EMBL/GenBank/DDBJ databases">
        <authorList>
            <consortium name="US DOE Joint Genome Institute"/>
            <person name="Lucas S."/>
            <person name="Copeland A."/>
            <person name="Lapidus A."/>
            <person name="Glavina del Rio T."/>
            <person name="Dalin E."/>
            <person name="Tice H."/>
            <person name="Bruce D."/>
            <person name="Barry K."/>
            <person name="Pitluck S."/>
            <person name="Lowry S."/>
            <person name="Larimer F."/>
            <person name="Land M."/>
            <person name="Hauser L."/>
            <person name="Kyrpides N."/>
            <person name="Ivanova N."/>
            <person name="McMahon K.D."/>
            <person name="Hugenholtz P."/>
        </authorList>
    </citation>
    <scope>NUCLEOTIDE SEQUENCE</scope>
    <source>
        <strain evidence="4">UW-1</strain>
    </source>
</reference>
<dbReference type="eggNOG" id="COG1208">
    <property type="taxonomic scope" value="Bacteria"/>
</dbReference>
<dbReference type="InterPro" id="IPR029044">
    <property type="entry name" value="Nucleotide-diphossugar_trans"/>
</dbReference>
<dbReference type="KEGG" id="app:CAP2UW1_0805"/>
<dbReference type="STRING" id="522306.CAP2UW1_0805"/>
<dbReference type="AlphaFoldDB" id="C7RNL4"/>
<sequence length="231" mass="24768">MKAMILAAGRGERLRPLTDTTPKPLLRAGGKPLIVWHLERLAAAGYRNVVINHSHLGEQIVATLGDGNAYGLHITYSPEPAGALETAGGIAAALPLLGDRAFLAINGDVWCDWDFAAAPRLADTLDPQRAAHLVLVDNPSHHPGGDFCLAGNIVRYAASDSEHTLTYAGIGIFRPDFFAAVQVGAMMKLRPLLDHGIARGLIRGERHSGRWVDVGTPERLAELDRELVPSS</sequence>
<dbReference type="NCBIfam" id="NF045761">
    <property type="entry name" value="NAMPUrTaseMurU"/>
    <property type="match status" value="1"/>
</dbReference>
<dbReference type="SUPFAM" id="SSF53448">
    <property type="entry name" value="Nucleotide-diphospho-sugar transferases"/>
    <property type="match status" value="1"/>
</dbReference>
<keyword evidence="2" id="KW-0548">Nucleotidyltransferase</keyword>
<gene>
    <name evidence="4" type="ordered locus">CAP2UW1_0805</name>
</gene>
<dbReference type="OrthoDB" id="9788272at2"/>
<dbReference type="InterPro" id="IPR005835">
    <property type="entry name" value="NTP_transferase_dom"/>
</dbReference>
<dbReference type="HOGENOM" id="CLU_029499_2_1_4"/>
<reference evidence="4" key="2">
    <citation type="submission" date="2009-09" db="EMBL/GenBank/DDBJ databases">
        <title>Complete sequence of chromosome of Candidatus Accumulibacter phosphatis clade IIA str. UW-1.</title>
        <authorList>
            <consortium name="US DOE Joint Genome Institute"/>
            <person name="Martin H.G."/>
            <person name="Ivanova N."/>
            <person name="Kunin V."/>
            <person name="Warnecke F."/>
            <person name="Barry K."/>
            <person name="He S."/>
            <person name="Salamov A."/>
            <person name="Szeto E."/>
            <person name="Dalin E."/>
            <person name="Pangilinan J.L."/>
            <person name="Lapidus A."/>
            <person name="Lowry S."/>
            <person name="Kyrpides N.C."/>
            <person name="McMahon K.D."/>
            <person name="Hugenholtz P."/>
        </authorList>
    </citation>
    <scope>NUCLEOTIDE SEQUENCE [LARGE SCALE GENOMIC DNA]</scope>
    <source>
        <strain evidence="4">UW-1</strain>
    </source>
</reference>
<evidence type="ECO:0000256" key="1">
    <source>
        <dbReference type="ARBA" id="ARBA00022679"/>
    </source>
</evidence>
<dbReference type="CDD" id="cd06422">
    <property type="entry name" value="NTP_transferase_like_1"/>
    <property type="match status" value="1"/>
</dbReference>
<dbReference type="InterPro" id="IPR054790">
    <property type="entry name" value="MurU"/>
</dbReference>
<dbReference type="Gene3D" id="3.90.550.10">
    <property type="entry name" value="Spore Coat Polysaccharide Biosynthesis Protein SpsA, Chain A"/>
    <property type="match status" value="1"/>
</dbReference>
<feature type="domain" description="Nucleotidyl transferase" evidence="3">
    <location>
        <begin position="2"/>
        <end position="128"/>
    </location>
</feature>
<proteinExistence type="predicted"/>
<name>C7RNL4_ACCRE</name>
<dbReference type="Pfam" id="PF00483">
    <property type="entry name" value="NTP_transferase"/>
    <property type="match status" value="1"/>
</dbReference>
<organism evidence="4">
    <name type="scientific">Accumulibacter regalis</name>
    <dbReference type="NCBI Taxonomy" id="522306"/>
    <lineage>
        <taxon>Bacteria</taxon>
        <taxon>Pseudomonadati</taxon>
        <taxon>Pseudomonadota</taxon>
        <taxon>Betaproteobacteria</taxon>
        <taxon>Candidatus Accumulibacter</taxon>
    </lineage>
</organism>
<keyword evidence="1 4" id="KW-0808">Transferase</keyword>
<evidence type="ECO:0000256" key="2">
    <source>
        <dbReference type="ARBA" id="ARBA00022695"/>
    </source>
</evidence>
<evidence type="ECO:0000313" key="4">
    <source>
        <dbReference type="EMBL" id="ACV34150.1"/>
    </source>
</evidence>
<dbReference type="PANTHER" id="PTHR43584">
    <property type="entry name" value="NUCLEOTIDYL TRANSFERASE"/>
    <property type="match status" value="1"/>
</dbReference>
<protein>
    <submittedName>
        <fullName evidence="4">Nucleotidyl transferase</fullName>
    </submittedName>
</protein>
<accession>C7RNL4</accession>
<dbReference type="GO" id="GO:0016779">
    <property type="term" value="F:nucleotidyltransferase activity"/>
    <property type="evidence" value="ECO:0007669"/>
    <property type="project" value="UniProtKB-KW"/>
</dbReference>
<dbReference type="InterPro" id="IPR050065">
    <property type="entry name" value="GlmU-like"/>
</dbReference>
<dbReference type="PANTHER" id="PTHR43584:SF8">
    <property type="entry name" value="N-ACETYLMURAMATE ALPHA-1-PHOSPHATE URIDYLYLTRANSFERASE"/>
    <property type="match status" value="1"/>
</dbReference>
<dbReference type="EMBL" id="CP001715">
    <property type="protein sequence ID" value="ACV34150.1"/>
    <property type="molecule type" value="Genomic_DNA"/>
</dbReference>